<sequence>VRIGLDFDNTLVRYDHVFALESKKLGIMPASWTGSKQELRDELQLRPDGEQLWQALQGRVYGSGMEQAVMFPGVAPFLMRSKQRGDDLFIVSHKTEFGHFDPTRTPLRQAALVWMESQGFFEQSRFGLAKENVFFTGTRSEKVEQIARLNLDIFIDDLEEVFAEEGFPPINKILFNAKVEGRYHNLHCDNWSEIAQQILGPIPDAECKLLAQTFCPEQIE</sequence>
<dbReference type="Gene3D" id="3.40.50.1000">
    <property type="entry name" value="HAD superfamily/HAD-like"/>
    <property type="match status" value="1"/>
</dbReference>
<dbReference type="SUPFAM" id="SSF56784">
    <property type="entry name" value="HAD-like"/>
    <property type="match status" value="1"/>
</dbReference>
<feature type="non-terminal residue" evidence="1">
    <location>
        <position position="1"/>
    </location>
</feature>
<reference evidence="1" key="1">
    <citation type="submission" date="2018-05" db="EMBL/GenBank/DDBJ databases">
        <authorList>
            <person name="Lanie J.A."/>
            <person name="Ng W.-L."/>
            <person name="Kazmierczak K.M."/>
            <person name="Andrzejewski T.M."/>
            <person name="Davidsen T.M."/>
            <person name="Wayne K.J."/>
            <person name="Tettelin H."/>
            <person name="Glass J.I."/>
            <person name="Rusch D."/>
            <person name="Podicherti R."/>
            <person name="Tsui H.-C.T."/>
            <person name="Winkler M.E."/>
        </authorList>
    </citation>
    <scope>NUCLEOTIDE SEQUENCE</scope>
</reference>
<accession>A0A382CF50</accession>
<dbReference type="InterPro" id="IPR036412">
    <property type="entry name" value="HAD-like_sf"/>
</dbReference>
<dbReference type="AlphaFoldDB" id="A0A382CF50"/>
<protein>
    <submittedName>
        <fullName evidence="1">Uncharacterized protein</fullName>
    </submittedName>
</protein>
<name>A0A382CF50_9ZZZZ</name>
<organism evidence="1">
    <name type="scientific">marine metagenome</name>
    <dbReference type="NCBI Taxonomy" id="408172"/>
    <lineage>
        <taxon>unclassified sequences</taxon>
        <taxon>metagenomes</taxon>
        <taxon>ecological metagenomes</taxon>
    </lineage>
</organism>
<gene>
    <name evidence="1" type="ORF">METZ01_LOCUS177570</name>
</gene>
<evidence type="ECO:0000313" key="1">
    <source>
        <dbReference type="EMBL" id="SVB24716.1"/>
    </source>
</evidence>
<feature type="non-terminal residue" evidence="1">
    <location>
        <position position="220"/>
    </location>
</feature>
<dbReference type="EMBL" id="UINC01034216">
    <property type="protein sequence ID" value="SVB24716.1"/>
    <property type="molecule type" value="Genomic_DNA"/>
</dbReference>
<dbReference type="InterPro" id="IPR023214">
    <property type="entry name" value="HAD_sf"/>
</dbReference>
<proteinExistence type="predicted"/>